<dbReference type="EMBL" id="FOQO01000002">
    <property type="protein sequence ID" value="SFI04890.1"/>
    <property type="molecule type" value="Genomic_DNA"/>
</dbReference>
<evidence type="ECO:0000313" key="2">
    <source>
        <dbReference type="Proteomes" id="UP000198670"/>
    </source>
</evidence>
<sequence length="227" mass="25258">MEIKNLLTTIALVTSGLLVMALPGFGQKAKDRTMTISTEAGSSMHVDGNQVTSPVKIKIPKYATVNVRVEKVGFVTEIRNYENNGINIIPKTDFIQLTKDEAYENSFVTNLANQDIDIRPSRNADEAWILLNRIVTGSFDVIAIMDKSTGYMATAWSAKSFNSGVVRTRLIVKTSNTEPLEYKAKLVSEIAPPGTSINADESFRRWDRILRTYENVIPDLQSRLGIN</sequence>
<protein>
    <recommendedName>
        <fullName evidence="3">PEGA domain-containing protein</fullName>
    </recommendedName>
</protein>
<dbReference type="Proteomes" id="UP000198670">
    <property type="component" value="Unassembled WGS sequence"/>
</dbReference>
<gene>
    <name evidence="1" type="ORF">SAMN05444682_102114</name>
</gene>
<dbReference type="RefSeq" id="WP_090624678.1">
    <property type="nucleotide sequence ID" value="NZ_FOQO01000002.1"/>
</dbReference>
<accession>A0A1I3F159</accession>
<organism evidence="1 2">
    <name type="scientific">Parapedobacter indicus</name>
    <dbReference type="NCBI Taxonomy" id="1477437"/>
    <lineage>
        <taxon>Bacteria</taxon>
        <taxon>Pseudomonadati</taxon>
        <taxon>Bacteroidota</taxon>
        <taxon>Sphingobacteriia</taxon>
        <taxon>Sphingobacteriales</taxon>
        <taxon>Sphingobacteriaceae</taxon>
        <taxon>Parapedobacter</taxon>
    </lineage>
</organism>
<proteinExistence type="predicted"/>
<name>A0A1I3F159_9SPHI</name>
<dbReference type="OrthoDB" id="1121354at2"/>
<evidence type="ECO:0000313" key="1">
    <source>
        <dbReference type="EMBL" id="SFI04890.1"/>
    </source>
</evidence>
<dbReference type="AlphaFoldDB" id="A0A1I3F159"/>
<reference evidence="1 2" key="1">
    <citation type="submission" date="2016-10" db="EMBL/GenBank/DDBJ databases">
        <authorList>
            <person name="de Groot N.N."/>
        </authorList>
    </citation>
    <scope>NUCLEOTIDE SEQUENCE [LARGE SCALE GENOMIC DNA]</scope>
    <source>
        <strain evidence="1 2">RK1</strain>
    </source>
</reference>
<evidence type="ECO:0008006" key="3">
    <source>
        <dbReference type="Google" id="ProtNLM"/>
    </source>
</evidence>
<keyword evidence="2" id="KW-1185">Reference proteome</keyword>
<dbReference type="STRING" id="1477437.SAMN05444682_102114"/>